<dbReference type="InterPro" id="IPR038132">
    <property type="entry name" value="Vps16_C_sf"/>
</dbReference>
<evidence type="ECO:0000313" key="5">
    <source>
        <dbReference type="EMBL" id="QGN17165.1"/>
    </source>
</evidence>
<dbReference type="InterPro" id="IPR006926">
    <property type="entry name" value="Vps16_N"/>
</dbReference>
<name>A0ABX6EXT1_KLUMA</name>
<proteinExistence type="inferred from homology"/>
<evidence type="ECO:0000259" key="4">
    <source>
        <dbReference type="Pfam" id="PF04841"/>
    </source>
</evidence>
<dbReference type="PIRSF" id="PIRSF007949">
    <property type="entry name" value="VPS16"/>
    <property type="match status" value="1"/>
</dbReference>
<dbReference type="PANTHER" id="PTHR12811">
    <property type="entry name" value="VACUOLAR PROTEIN SORTING VPS16"/>
    <property type="match status" value="1"/>
</dbReference>
<dbReference type="InterPro" id="IPR016534">
    <property type="entry name" value="VPS16"/>
</dbReference>
<dbReference type="SUPFAM" id="SSF69322">
    <property type="entry name" value="Tricorn protease domain 2"/>
    <property type="match status" value="1"/>
</dbReference>
<accession>A0ABX6EXT1</accession>
<dbReference type="Proteomes" id="UP000422736">
    <property type="component" value="Chromosome 6"/>
</dbReference>
<evidence type="ECO:0000259" key="3">
    <source>
        <dbReference type="Pfam" id="PF04840"/>
    </source>
</evidence>
<dbReference type="Pfam" id="PF04841">
    <property type="entry name" value="Vps16_N"/>
    <property type="match status" value="1"/>
</dbReference>
<dbReference type="InterPro" id="IPR006925">
    <property type="entry name" value="Vps16_C"/>
</dbReference>
<dbReference type="PANTHER" id="PTHR12811:SF0">
    <property type="entry name" value="VACUOLAR PROTEIN SORTING-ASSOCIATED PROTEIN 16 HOMOLOG"/>
    <property type="match status" value="1"/>
</dbReference>
<feature type="domain" description="Vps16 C-terminal" evidence="3">
    <location>
        <begin position="474"/>
        <end position="789"/>
    </location>
</feature>
<evidence type="ECO:0000256" key="2">
    <source>
        <dbReference type="PIRNR" id="PIRNR007949"/>
    </source>
</evidence>
<organism evidence="5 6">
    <name type="scientific">Kluyveromyces marxianus</name>
    <name type="common">Yeast</name>
    <name type="synonym">Candida kefyr</name>
    <dbReference type="NCBI Taxonomy" id="4911"/>
    <lineage>
        <taxon>Eukaryota</taxon>
        <taxon>Fungi</taxon>
        <taxon>Dikarya</taxon>
        <taxon>Ascomycota</taxon>
        <taxon>Saccharomycotina</taxon>
        <taxon>Saccharomycetes</taxon>
        <taxon>Saccharomycetales</taxon>
        <taxon>Saccharomycetaceae</taxon>
        <taxon>Kluyveromyces</taxon>
    </lineage>
</organism>
<dbReference type="Gene3D" id="1.10.150.780">
    <property type="entry name" value="Vps16, C-terminal region"/>
    <property type="match status" value="1"/>
</dbReference>
<comment type="similarity">
    <text evidence="1 2">Belongs to the VPS16 family.</text>
</comment>
<comment type="function">
    <text evidence="2">Essential for vacuolar protein sorting. Required for vacuole biogenesis, stability and to maintain vacuole morphology.</text>
</comment>
<dbReference type="Pfam" id="PF04840">
    <property type="entry name" value="Vps16_C"/>
    <property type="match status" value="1"/>
</dbReference>
<feature type="domain" description="Vps16 N-terminal" evidence="4">
    <location>
        <begin position="42"/>
        <end position="372"/>
    </location>
</feature>
<gene>
    <name evidence="5" type="primary">VPS16</name>
    <name evidence="5" type="ORF">FIM1_3896</name>
</gene>
<reference evidence="5 6" key="2">
    <citation type="submission" date="2019-11" db="EMBL/GenBank/DDBJ databases">
        <authorList>
            <person name="Lu H."/>
        </authorList>
    </citation>
    <scope>NUCLEOTIDE SEQUENCE [LARGE SCALE GENOMIC DNA]</scope>
    <source>
        <strain evidence="5 6">FIM1</strain>
    </source>
</reference>
<keyword evidence="2" id="KW-0813">Transport</keyword>
<evidence type="ECO:0000256" key="1">
    <source>
        <dbReference type="ARBA" id="ARBA00009250"/>
    </source>
</evidence>
<dbReference type="EMBL" id="CP015059">
    <property type="protein sequence ID" value="QGN17165.1"/>
    <property type="molecule type" value="Genomic_DNA"/>
</dbReference>
<keyword evidence="6" id="KW-1185">Reference proteome</keyword>
<evidence type="ECO:0000313" key="6">
    <source>
        <dbReference type="Proteomes" id="UP000422736"/>
    </source>
</evidence>
<protein>
    <recommendedName>
        <fullName evidence="2">Probable vacuolar protein sorting-associated protein 16 homolog</fullName>
    </recommendedName>
</protein>
<sequence>MDLSSSLSWERLQSVFYRSQPLQSVKNKTSSLGISTYLTVGPSNTSVYTYSEELLISVNHENLPSTHLKSVLEDDHLVVVMKDRVRVYSSFITQEYKDHTIMGKDRLPLSIWDYKNGIAMTTEFHMHQIFLNQPVFPNLNISLLLKDHWFANKSKIVVLDSSGKVLVCNLETSNLLEFEGWTGWYKGCISENGYICLVNGKLDTLVVFDDNLNKPLISANLDELPKSIAWCGDDLVCCVFGDEEVRLIGSKTEYASFWFSNNIVLLQSTSNGLKIATDDQIEFISKVPTCTSNIFSIGSTSPGAILLDSLNLLHNEQNSPKAIENLKIINVKKAVDECVSAVYDELDPLWQKRLLAAASFGKDSLSSTEFDADHFAKTCSYLRVLNFLKSIGIHLTLRMFLAIGLENIIKKLIDIRKIYESLEIVKFLKYPELIPAIFEEWAKGLILTSSDSSDDELYQIMTDRATSLDTRLHLSNTANVAFLDGRHSLARKLVMDDKDVLPKIDLLLKMDEIDLALQEATQSMSIPLILYLLLYSKRKMSNVQFTKTLMITMKENNIYQYFQRHDFSLLYDYLRQTDDYLTLARLLWDHGTVEGQETVALLDQASELYGKLATNSNVKRDRSMLDRAKKLATYQNELTNRYGISFHRQTMDETLATLIKINQNSEVKKMVNAFKISDRKYYFLKCTQLAKEHRLKELLAFAKEKKSPIGYLPFFKAVCKYANKKEAAVYIGMLSSASYAEKLSLYIDCSAYDEAITLASYEKDAIGLKQVLNKIPPNETQLRSKAMQHLHTL</sequence>
<reference evidence="5 6" key="1">
    <citation type="submission" date="2016-03" db="EMBL/GenBank/DDBJ databases">
        <title>How can Kluyveromyces marxianus grow so fast - potential evolutionary course in Saccharomyces Complex revealed by comparative genomics.</title>
        <authorList>
            <person name="Mo W."/>
            <person name="Lu W."/>
            <person name="Yang X."/>
            <person name="Qi J."/>
            <person name="Lv H."/>
        </authorList>
    </citation>
    <scope>NUCLEOTIDE SEQUENCE [LARGE SCALE GENOMIC DNA]</scope>
    <source>
        <strain evidence="5 6">FIM1</strain>
    </source>
</reference>
<keyword evidence="2" id="KW-0653">Protein transport</keyword>